<dbReference type="EMBL" id="JAGGKK010000006">
    <property type="protein sequence ID" value="MBP1948474.1"/>
    <property type="molecule type" value="Genomic_DNA"/>
</dbReference>
<dbReference type="Proteomes" id="UP001519328">
    <property type="component" value="Unassembled WGS sequence"/>
</dbReference>
<accession>A0ABS4HC31</accession>
<evidence type="ECO:0000313" key="1">
    <source>
        <dbReference type="EMBL" id="MBP1948474.1"/>
    </source>
</evidence>
<organism evidence="1 2">
    <name type="scientific">Virgibacillus litoralis</name>
    <dbReference type="NCBI Taxonomy" id="578221"/>
    <lineage>
        <taxon>Bacteria</taxon>
        <taxon>Bacillati</taxon>
        <taxon>Bacillota</taxon>
        <taxon>Bacilli</taxon>
        <taxon>Bacillales</taxon>
        <taxon>Bacillaceae</taxon>
        <taxon>Virgibacillus</taxon>
    </lineage>
</organism>
<reference evidence="1 2" key="1">
    <citation type="submission" date="2021-03" db="EMBL/GenBank/DDBJ databases">
        <title>Genomic Encyclopedia of Type Strains, Phase IV (KMG-IV): sequencing the most valuable type-strain genomes for metagenomic binning, comparative biology and taxonomic classification.</title>
        <authorList>
            <person name="Goeker M."/>
        </authorList>
    </citation>
    <scope>NUCLEOTIDE SEQUENCE [LARGE SCALE GENOMIC DNA]</scope>
    <source>
        <strain evidence="1 2">DSM 21085</strain>
    </source>
</reference>
<gene>
    <name evidence="1" type="ORF">J2Z82_001410</name>
</gene>
<evidence type="ECO:0000313" key="2">
    <source>
        <dbReference type="Proteomes" id="UP001519328"/>
    </source>
</evidence>
<proteinExistence type="predicted"/>
<comment type="caution">
    <text evidence="1">The sequence shown here is derived from an EMBL/GenBank/DDBJ whole genome shotgun (WGS) entry which is preliminary data.</text>
</comment>
<name>A0ABS4HC31_9BACI</name>
<protein>
    <submittedName>
        <fullName evidence="1">Uncharacterized protein</fullName>
    </submittedName>
</protein>
<keyword evidence="2" id="KW-1185">Reference proteome</keyword>
<sequence>MKFVESYQFSDQEVVDIIYAIDLTIEDKDDTDENQIMRLENIKNTFIAYSKDTESDFEVKKNN</sequence>
<dbReference type="RefSeq" id="WP_209480043.1">
    <property type="nucleotide sequence ID" value="NZ_JAGGKK010000006.1"/>
</dbReference>